<keyword evidence="1" id="KW-0408">Iron</keyword>
<protein>
    <submittedName>
        <fullName evidence="3">Ferrous iron transport protein A</fullName>
    </submittedName>
</protein>
<comment type="caution">
    <text evidence="3">The sequence shown here is derived from an EMBL/GenBank/DDBJ whole genome shotgun (WGS) entry which is preliminary data.</text>
</comment>
<evidence type="ECO:0000313" key="4">
    <source>
        <dbReference type="Proteomes" id="UP000442535"/>
    </source>
</evidence>
<keyword evidence="4" id="KW-1185">Reference proteome</keyword>
<dbReference type="RefSeq" id="WP_154544952.1">
    <property type="nucleotide sequence ID" value="NZ_JAQYQY010000029.1"/>
</dbReference>
<evidence type="ECO:0000256" key="1">
    <source>
        <dbReference type="ARBA" id="ARBA00023004"/>
    </source>
</evidence>
<evidence type="ECO:0000259" key="2">
    <source>
        <dbReference type="SMART" id="SM00899"/>
    </source>
</evidence>
<dbReference type="InterPro" id="IPR038157">
    <property type="entry name" value="FeoA_core_dom"/>
</dbReference>
<feature type="domain" description="Ferrous iron transporter FeoA-like" evidence="2">
    <location>
        <begin position="1"/>
        <end position="72"/>
    </location>
</feature>
<dbReference type="GO" id="GO:0046914">
    <property type="term" value="F:transition metal ion binding"/>
    <property type="evidence" value="ECO:0007669"/>
    <property type="project" value="InterPro"/>
</dbReference>
<evidence type="ECO:0000313" key="3">
    <source>
        <dbReference type="EMBL" id="MST49864.1"/>
    </source>
</evidence>
<dbReference type="SMART" id="SM00899">
    <property type="entry name" value="FeoA"/>
    <property type="match status" value="1"/>
</dbReference>
<dbReference type="AlphaFoldDB" id="A0A7K0K374"/>
<reference evidence="3 4" key="1">
    <citation type="submission" date="2019-08" db="EMBL/GenBank/DDBJ databases">
        <title>In-depth cultivation of the pig gut microbiome towards novel bacterial diversity and tailored functional studies.</title>
        <authorList>
            <person name="Wylensek D."/>
            <person name="Hitch T.C.A."/>
            <person name="Clavel T."/>
        </authorList>
    </citation>
    <scope>NUCLEOTIDE SEQUENCE [LARGE SCALE GENOMIC DNA]</scope>
    <source>
        <strain evidence="3 4">RF-GAM-744-WT-7</strain>
    </source>
</reference>
<organism evidence="3 4">
    <name type="scientific">Mobiluncus porci</name>
    <dbReference type="NCBI Taxonomy" id="2652278"/>
    <lineage>
        <taxon>Bacteria</taxon>
        <taxon>Bacillati</taxon>
        <taxon>Actinomycetota</taxon>
        <taxon>Actinomycetes</taxon>
        <taxon>Actinomycetales</taxon>
        <taxon>Actinomycetaceae</taxon>
        <taxon>Mobiluncus</taxon>
    </lineage>
</organism>
<dbReference type="InterPro" id="IPR007167">
    <property type="entry name" value="Fe-transptr_FeoA-like"/>
</dbReference>
<sequence length="120" mass="13267">MRLSECPVGVPMIMVDMGCEIKHQTRVKELGLRVGTRFTVTQKAAFGGRVLFVHGTRLAVDRGFARSAQVRPCIQYAHKLGPEAENRAKQIATDMGVLPSRFEKAFAEQNPNSERIAANV</sequence>
<dbReference type="Gene3D" id="2.30.30.90">
    <property type="match status" value="1"/>
</dbReference>
<accession>A0A7K0K374</accession>
<gene>
    <name evidence="3" type="ORF">FYJ63_06395</name>
</gene>
<dbReference type="Proteomes" id="UP000442535">
    <property type="component" value="Unassembled WGS sequence"/>
</dbReference>
<dbReference type="EMBL" id="VUMY01000010">
    <property type="protein sequence ID" value="MST49864.1"/>
    <property type="molecule type" value="Genomic_DNA"/>
</dbReference>
<dbReference type="InterPro" id="IPR008988">
    <property type="entry name" value="Transcriptional_repressor_C"/>
</dbReference>
<name>A0A7K0K374_9ACTO</name>
<dbReference type="Pfam" id="PF04023">
    <property type="entry name" value="FeoA"/>
    <property type="match status" value="1"/>
</dbReference>
<dbReference type="SUPFAM" id="SSF50037">
    <property type="entry name" value="C-terminal domain of transcriptional repressors"/>
    <property type="match status" value="1"/>
</dbReference>
<proteinExistence type="predicted"/>